<comment type="caution">
    <text evidence="6">The sequence shown here is derived from an EMBL/GenBank/DDBJ whole genome shotgun (WGS) entry which is preliminary data.</text>
</comment>
<accession>A0A8J7UVG1</accession>
<dbReference type="Pfam" id="PF01925">
    <property type="entry name" value="TauE"/>
    <property type="match status" value="1"/>
</dbReference>
<evidence type="ECO:0000313" key="7">
    <source>
        <dbReference type="Proteomes" id="UP000673975"/>
    </source>
</evidence>
<reference evidence="6" key="1">
    <citation type="submission" date="2021-02" db="EMBL/GenBank/DDBJ databases">
        <title>Natronogracilivirga saccharolytica gen. nov. sp. nov. a new anaerobic, haloalkiliphilic carbohydrate-fermenting bacterium from soda lake and proposing of Cyclonatronumiaceae fam. nov. in the phylum Balneolaeota.</title>
        <authorList>
            <person name="Zhilina T.N."/>
            <person name="Sorokin D.Y."/>
            <person name="Zavarzina D.G."/>
            <person name="Toshchakov S.V."/>
            <person name="Kublanov I.V."/>
        </authorList>
    </citation>
    <scope>NUCLEOTIDE SEQUENCE</scope>
    <source>
        <strain evidence="6">Z-1702</strain>
    </source>
</reference>
<feature type="transmembrane region" description="Helical" evidence="5">
    <location>
        <begin position="6"/>
        <end position="35"/>
    </location>
</feature>
<keyword evidence="7" id="KW-1185">Reference proteome</keyword>
<gene>
    <name evidence="6" type="ORF">NATSA_12120</name>
</gene>
<sequence length="271" mass="29005">MVITILLLLLAGILAGLIAGLLGLGGGILFAPVLLFLFQKSGIPDPVVWTIATSLFCNFVTSLSSSVKHMQMGNVYPKEGLMVGAFGVAGTYAGRIIATSTYYSEREFIIFFSIILFYSVYHFLKKKKDSPLDAGREVLPMRWYHGVSIGFSAGMLAALAGVGGGLILVPAMSIFLAFGFKKVVSISSMAIVIITLAGWIQLGMIAPGSAGFSGLHWGYVDFGAALPLLAGGVVGARYGVWLLDVFRLRTIEIFFGILVLFVALRLLYGLF</sequence>
<evidence type="ECO:0000313" key="6">
    <source>
        <dbReference type="EMBL" id="MBP3193415.1"/>
    </source>
</evidence>
<proteinExistence type="inferred from homology"/>
<evidence type="ECO:0000256" key="3">
    <source>
        <dbReference type="ARBA" id="ARBA00022989"/>
    </source>
</evidence>
<dbReference type="PANTHER" id="PTHR43701">
    <property type="entry name" value="MEMBRANE TRANSPORTER PROTEIN MJ0441-RELATED"/>
    <property type="match status" value="1"/>
</dbReference>
<evidence type="ECO:0000256" key="4">
    <source>
        <dbReference type="ARBA" id="ARBA00023136"/>
    </source>
</evidence>
<feature type="transmembrane region" description="Helical" evidence="5">
    <location>
        <begin position="144"/>
        <end position="171"/>
    </location>
</feature>
<dbReference type="Proteomes" id="UP000673975">
    <property type="component" value="Unassembled WGS sequence"/>
</dbReference>
<keyword evidence="5" id="KW-1003">Cell membrane</keyword>
<protein>
    <recommendedName>
        <fullName evidence="5">Probable membrane transporter protein</fullName>
    </recommendedName>
</protein>
<keyword evidence="4 5" id="KW-0472">Membrane</keyword>
<keyword evidence="3 5" id="KW-1133">Transmembrane helix</keyword>
<dbReference type="GO" id="GO:0005886">
    <property type="term" value="C:plasma membrane"/>
    <property type="evidence" value="ECO:0007669"/>
    <property type="project" value="UniProtKB-SubCell"/>
</dbReference>
<organism evidence="6 7">
    <name type="scientific">Natronogracilivirga saccharolytica</name>
    <dbReference type="NCBI Taxonomy" id="2812953"/>
    <lineage>
        <taxon>Bacteria</taxon>
        <taxon>Pseudomonadati</taxon>
        <taxon>Balneolota</taxon>
        <taxon>Balneolia</taxon>
        <taxon>Balneolales</taxon>
        <taxon>Cyclonatronaceae</taxon>
        <taxon>Natronogracilivirga</taxon>
    </lineage>
</organism>
<dbReference type="EMBL" id="JAFIDN010000010">
    <property type="protein sequence ID" value="MBP3193415.1"/>
    <property type="molecule type" value="Genomic_DNA"/>
</dbReference>
<evidence type="ECO:0000256" key="2">
    <source>
        <dbReference type="ARBA" id="ARBA00022692"/>
    </source>
</evidence>
<feature type="transmembrane region" description="Helical" evidence="5">
    <location>
        <begin position="222"/>
        <end position="243"/>
    </location>
</feature>
<evidence type="ECO:0000256" key="1">
    <source>
        <dbReference type="ARBA" id="ARBA00004141"/>
    </source>
</evidence>
<dbReference type="InterPro" id="IPR002781">
    <property type="entry name" value="TM_pro_TauE-like"/>
</dbReference>
<feature type="transmembrane region" description="Helical" evidence="5">
    <location>
        <begin position="250"/>
        <end position="268"/>
    </location>
</feature>
<feature type="transmembrane region" description="Helical" evidence="5">
    <location>
        <begin position="183"/>
        <end position="202"/>
    </location>
</feature>
<comment type="similarity">
    <text evidence="5">Belongs to the 4-toluene sulfonate uptake permease (TSUP) (TC 2.A.102) family.</text>
</comment>
<feature type="transmembrane region" description="Helical" evidence="5">
    <location>
        <begin position="79"/>
        <end position="96"/>
    </location>
</feature>
<evidence type="ECO:0000256" key="5">
    <source>
        <dbReference type="RuleBase" id="RU363041"/>
    </source>
</evidence>
<name>A0A8J7UVG1_9BACT</name>
<feature type="transmembrane region" description="Helical" evidence="5">
    <location>
        <begin position="47"/>
        <end position="67"/>
    </location>
</feature>
<comment type="subcellular location">
    <subcellularLocation>
        <location evidence="5">Cell membrane</location>
        <topology evidence="5">Multi-pass membrane protein</topology>
    </subcellularLocation>
    <subcellularLocation>
        <location evidence="1">Membrane</location>
        <topology evidence="1">Multi-pass membrane protein</topology>
    </subcellularLocation>
</comment>
<dbReference type="PANTHER" id="PTHR43701:SF2">
    <property type="entry name" value="MEMBRANE TRANSPORTER PROTEIN YJNA-RELATED"/>
    <property type="match status" value="1"/>
</dbReference>
<feature type="transmembrane region" description="Helical" evidence="5">
    <location>
        <begin position="108"/>
        <end position="124"/>
    </location>
</feature>
<keyword evidence="2 5" id="KW-0812">Transmembrane</keyword>
<dbReference type="AlphaFoldDB" id="A0A8J7UVG1"/>
<dbReference type="InterPro" id="IPR051598">
    <property type="entry name" value="TSUP/Inactive_protease-like"/>
</dbReference>